<dbReference type="PROSITE" id="PS50010">
    <property type="entry name" value="DH_2"/>
    <property type="match status" value="1"/>
</dbReference>
<keyword evidence="17" id="KW-1185">Reference proteome</keyword>
<dbReference type="InterPro" id="IPR044926">
    <property type="entry name" value="RGS_subdomain_2"/>
</dbReference>
<evidence type="ECO:0000259" key="12">
    <source>
        <dbReference type="PROSITE" id="PS50003"/>
    </source>
</evidence>
<dbReference type="InterPro" id="IPR000219">
    <property type="entry name" value="DH_dom"/>
</dbReference>
<dbReference type="SUPFAM" id="SSF50729">
    <property type="entry name" value="PH domain-like"/>
    <property type="match status" value="1"/>
</dbReference>
<evidence type="ECO:0000256" key="2">
    <source>
        <dbReference type="ARBA" id="ARBA00004496"/>
    </source>
</evidence>
<feature type="compositionally biased region" description="Pro residues" evidence="11">
    <location>
        <begin position="627"/>
        <end position="656"/>
    </location>
</feature>
<feature type="domain" description="RGS" evidence="16">
    <location>
        <begin position="266"/>
        <end position="365"/>
    </location>
</feature>
<dbReference type="Pfam" id="PF17838">
    <property type="entry name" value="PH_16"/>
    <property type="match status" value="1"/>
</dbReference>
<dbReference type="Gene3D" id="1.10.167.10">
    <property type="entry name" value="Regulator of G-protein Signalling 4, domain 2"/>
    <property type="match status" value="1"/>
</dbReference>
<evidence type="ECO:0000256" key="6">
    <source>
        <dbReference type="ARBA" id="ARBA00022658"/>
    </source>
</evidence>
<protein>
    <submittedName>
        <fullName evidence="18">Rho guanine nucleotide exchange factor 12</fullName>
    </submittedName>
</protein>
<dbReference type="InterPro" id="IPR035899">
    <property type="entry name" value="DBL_dom_sf"/>
</dbReference>
<organism evidence="17 18">
    <name type="scientific">Acrobeloides nanus</name>
    <dbReference type="NCBI Taxonomy" id="290746"/>
    <lineage>
        <taxon>Eukaryota</taxon>
        <taxon>Metazoa</taxon>
        <taxon>Ecdysozoa</taxon>
        <taxon>Nematoda</taxon>
        <taxon>Chromadorea</taxon>
        <taxon>Rhabditida</taxon>
        <taxon>Tylenchina</taxon>
        <taxon>Cephalobomorpha</taxon>
        <taxon>Cephaloboidea</taxon>
        <taxon>Cephalobidae</taxon>
        <taxon>Acrobeloides</taxon>
    </lineage>
</organism>
<reference evidence="18" key="1">
    <citation type="submission" date="2022-11" db="UniProtKB">
        <authorList>
            <consortium name="WormBaseParasite"/>
        </authorList>
    </citation>
    <scope>IDENTIFICATION</scope>
</reference>
<dbReference type="SUPFAM" id="SSF48065">
    <property type="entry name" value="DBL homology domain (DH-domain)"/>
    <property type="match status" value="1"/>
</dbReference>
<dbReference type="Gene3D" id="1.20.900.10">
    <property type="entry name" value="Dbl homology (DH) domain"/>
    <property type="match status" value="1"/>
</dbReference>
<dbReference type="GO" id="GO:0001664">
    <property type="term" value="F:G protein-coupled receptor binding"/>
    <property type="evidence" value="ECO:0007669"/>
    <property type="project" value="TreeGrafter"/>
</dbReference>
<keyword evidence="6" id="KW-0344">Guanine-nucleotide releasing factor</keyword>
<keyword evidence="9" id="KW-0175">Coiled coil</keyword>
<dbReference type="GO" id="GO:0007186">
    <property type="term" value="P:G protein-coupled receptor signaling pathway"/>
    <property type="evidence" value="ECO:0007669"/>
    <property type="project" value="TreeGrafter"/>
</dbReference>
<evidence type="ECO:0000259" key="15">
    <source>
        <dbReference type="PROSITE" id="PS50106"/>
    </source>
</evidence>
<feature type="compositionally biased region" description="Polar residues" evidence="11">
    <location>
        <begin position="599"/>
        <end position="612"/>
    </location>
</feature>
<dbReference type="PROSITE" id="PS50003">
    <property type="entry name" value="PH_DOMAIN"/>
    <property type="match status" value="1"/>
</dbReference>
<dbReference type="SMART" id="SM00325">
    <property type="entry name" value="RhoGEF"/>
    <property type="match status" value="1"/>
</dbReference>
<dbReference type="PROSITE" id="PS50081">
    <property type="entry name" value="ZF_DAG_PE_2"/>
    <property type="match status" value="1"/>
</dbReference>
<dbReference type="SMART" id="SM00109">
    <property type="entry name" value="C1"/>
    <property type="match status" value="1"/>
</dbReference>
<evidence type="ECO:0000256" key="10">
    <source>
        <dbReference type="ARBA" id="ARBA00023136"/>
    </source>
</evidence>
<evidence type="ECO:0000256" key="1">
    <source>
        <dbReference type="ARBA" id="ARBA00004370"/>
    </source>
</evidence>
<dbReference type="InterPro" id="IPR001478">
    <property type="entry name" value="PDZ"/>
</dbReference>
<dbReference type="InterPro" id="IPR002219">
    <property type="entry name" value="PKC_DAG/PE"/>
</dbReference>
<comment type="subcellular location">
    <subcellularLocation>
        <location evidence="2">Cytoplasm</location>
    </subcellularLocation>
    <subcellularLocation>
        <location evidence="1">Membrane</location>
    </subcellularLocation>
</comment>
<dbReference type="GO" id="GO:0005085">
    <property type="term" value="F:guanyl-nucleotide exchange factor activity"/>
    <property type="evidence" value="ECO:0007669"/>
    <property type="project" value="UniProtKB-KW"/>
</dbReference>
<dbReference type="CDD" id="cd00160">
    <property type="entry name" value="RhoGEF"/>
    <property type="match status" value="1"/>
</dbReference>
<evidence type="ECO:0000259" key="13">
    <source>
        <dbReference type="PROSITE" id="PS50010"/>
    </source>
</evidence>
<evidence type="ECO:0000256" key="4">
    <source>
        <dbReference type="ARBA" id="ARBA00022490"/>
    </source>
</evidence>
<dbReference type="WBParaSite" id="ACRNAN_scaffold147.g19806.t1">
    <property type="protein sequence ID" value="ACRNAN_scaffold147.g19806.t1"/>
    <property type="gene ID" value="ACRNAN_scaffold147.g19806"/>
</dbReference>
<keyword evidence="3" id="KW-0343">GTPase activation</keyword>
<dbReference type="SMART" id="SM00233">
    <property type="entry name" value="PH"/>
    <property type="match status" value="1"/>
</dbReference>
<dbReference type="InterPro" id="IPR016137">
    <property type="entry name" value="RGS"/>
</dbReference>
<dbReference type="InterPro" id="IPR036034">
    <property type="entry name" value="PDZ_sf"/>
</dbReference>
<dbReference type="SMART" id="SM00228">
    <property type="entry name" value="PDZ"/>
    <property type="match status" value="1"/>
</dbReference>
<dbReference type="GO" id="GO:0016020">
    <property type="term" value="C:membrane"/>
    <property type="evidence" value="ECO:0007669"/>
    <property type="project" value="UniProtKB-SubCell"/>
</dbReference>
<dbReference type="InterPro" id="IPR041020">
    <property type="entry name" value="PH_16"/>
</dbReference>
<keyword evidence="7" id="KW-0479">Metal-binding</keyword>
<dbReference type="SUPFAM" id="SSF57889">
    <property type="entry name" value="Cysteine-rich domain"/>
    <property type="match status" value="1"/>
</dbReference>
<keyword evidence="5" id="KW-0597">Phosphoprotein</keyword>
<dbReference type="PROSITE" id="PS00479">
    <property type="entry name" value="ZF_DAG_PE_1"/>
    <property type="match status" value="1"/>
</dbReference>
<keyword evidence="4" id="KW-0963">Cytoplasm</keyword>
<dbReference type="GO" id="GO:0046872">
    <property type="term" value="F:metal ion binding"/>
    <property type="evidence" value="ECO:0007669"/>
    <property type="project" value="UniProtKB-KW"/>
</dbReference>
<feature type="region of interest" description="Disordered" evidence="11">
    <location>
        <begin position="1373"/>
        <end position="1408"/>
    </location>
</feature>
<dbReference type="GO" id="GO:0005096">
    <property type="term" value="F:GTPase activator activity"/>
    <property type="evidence" value="ECO:0007669"/>
    <property type="project" value="UniProtKB-KW"/>
</dbReference>
<dbReference type="PANTHER" id="PTHR45872">
    <property type="entry name" value="RHO GUANINE NUCLEOTIDE EXCHANGE FACTOR 2, ISOFORM D"/>
    <property type="match status" value="1"/>
</dbReference>
<feature type="region of interest" description="Disordered" evidence="11">
    <location>
        <begin position="592"/>
        <end position="731"/>
    </location>
</feature>
<evidence type="ECO:0000259" key="14">
    <source>
        <dbReference type="PROSITE" id="PS50081"/>
    </source>
</evidence>
<dbReference type="Pfam" id="PF09128">
    <property type="entry name" value="RGS-like"/>
    <property type="match status" value="1"/>
</dbReference>
<keyword evidence="10" id="KW-0472">Membrane</keyword>
<evidence type="ECO:0000256" key="11">
    <source>
        <dbReference type="SAM" id="MobiDB-lite"/>
    </source>
</evidence>
<accession>A0A914CVV1</accession>
<dbReference type="Pfam" id="PF00595">
    <property type="entry name" value="PDZ"/>
    <property type="match status" value="1"/>
</dbReference>
<evidence type="ECO:0000313" key="17">
    <source>
        <dbReference type="Proteomes" id="UP000887540"/>
    </source>
</evidence>
<dbReference type="Pfam" id="PF00130">
    <property type="entry name" value="C1_1"/>
    <property type="match status" value="1"/>
</dbReference>
<feature type="domain" description="PDZ" evidence="15">
    <location>
        <begin position="48"/>
        <end position="110"/>
    </location>
</feature>
<evidence type="ECO:0000256" key="9">
    <source>
        <dbReference type="ARBA" id="ARBA00023054"/>
    </source>
</evidence>
<dbReference type="InterPro" id="IPR015212">
    <property type="entry name" value="RGS-like_dom"/>
</dbReference>
<feature type="domain" description="PH" evidence="12">
    <location>
        <begin position="1046"/>
        <end position="1150"/>
    </location>
</feature>
<keyword evidence="8" id="KW-0862">Zinc</keyword>
<evidence type="ECO:0000259" key="16">
    <source>
        <dbReference type="PROSITE" id="PS50132"/>
    </source>
</evidence>
<sequence>MMAVENCRGRIMSDVSMIRTAVPATLVRQNPALSSPKSNDRSSLVERCVLVTKQADGYGLTVTGDHPVFVASVKPGGSAYCAGVRQGDRILKVNGMPVTSSNHMEVVRMISGGQCVALTLLGKPPEPMIIENFRRDSKPYISDPIPLEDDQKEEWRRRRVHELNQMLQDELNHVESLRETSIQGPQIERALHRIKNLQSQLRSISGSFDEKSSTPDPNKVEPVRSWVDSGGMQYVQTGVDVIPMDDGSDDDEQDIFPMDNQGPFSNLADLKPRPAHLAVFINYLLSNSDPSSLLFYLITDAYQTGNFSVKELRRFAYEIFSTFLIPNAPLQMPNISQPLIHTIDKVLRSTVNCTDHDIDQLKKLFIPSRTRALDDINDGLADFRQKRQIGLGSLFDSNQLDHIGKSDPTVEIRVGEQILITTLGNMVSSTNNDLENCDSRTLALIMSLATVIKVVLGIKPSSTQWEKLVEKCPTFLTSSKSSMFKMKPMISKRVIQIKGHQFALQPVNLTVHCYQCRDAVWGVNAQAYFCQNCDVKVHKQCASQLIDHCYPATQHKSKAITTKSRSRPNMMTSAMSSSAIRDHSAPVHIPLSGECETLPRTSTSMASLTPPGTITLGRLDRSAPELPLAPPPPVPSESPPPLAPSPPPQPPPPPPTKGAKSQSSDSGIGTEYGGDKPVSRSQSMKSKKDSIRQPSRTPGSWNAADLMPPPDETYEQPISSRRSDSDSRPDRPGLLVRAIAELGSTVSGSSSLSQSSMNEEEAKRMLERIERTVLAEGDSDLEVETEVPSLETLISWEVLKHLKPKEKKRQEVINELFHTERTHVRNLKIIHRVFYRPMAIQKIVSLEVVKLLFSNLDEVLEIHSEMKQKMRIAVEMWKRDSALDGLYGEIGELIEGMFDGAAGERLMNATAAFCQHQQHALDLLRQVYNRPKEDPILSFLTEAESNPLCRKLQLKDMLPVEMQRLVKYPLLLETIAKYTKDPSTELDRLLNSVNGAKRILSAVNTAKRHAENLRRLEDLQKRLDTTNADKDGFDTFFQKFDFTKHRLIYEGPLTWRQSRGKMIELHVVLLEHLIVFLTKSGDGGNKLQLKVHEAGCIPIMKLSSVVVKEKANDKRSLFVLYSCDLRIFELVAATATERKTWHRLIELQVATVKQEQGVDAESEVPFEFRSTPSHPKLAQAQLSGEEVTAFTKLEKVNVVTHPRLVNASEITVQQPTILEHAQPILTPTEKLRRDDKVIFDALVDKHKILAQFLEGDKQGSSEELNRIAELMTGLSVAELKQRSSKELAMSAIVHGNRLLDSINKGMSWRKDENDGKPSLGDTESHLPSVPCYKLTAIAAPLMNHLKALMQVVQDQQNEITTLKQQLYHYKEIAEGPGDRTVSEETLTETRSPSDAKRLNANNKHRPSS</sequence>
<dbReference type="InterPro" id="IPR036305">
    <property type="entry name" value="RGS_sf"/>
</dbReference>
<evidence type="ECO:0000256" key="3">
    <source>
        <dbReference type="ARBA" id="ARBA00022468"/>
    </source>
</evidence>
<dbReference type="InterPro" id="IPR011993">
    <property type="entry name" value="PH-like_dom_sf"/>
</dbReference>
<dbReference type="InterPro" id="IPR046349">
    <property type="entry name" value="C1-like_sf"/>
</dbReference>
<feature type="compositionally biased region" description="Basic and acidic residues" evidence="11">
    <location>
        <begin position="721"/>
        <end position="731"/>
    </location>
</feature>
<dbReference type="Proteomes" id="UP000887540">
    <property type="component" value="Unplaced"/>
</dbReference>
<feature type="compositionally biased region" description="Basic and acidic residues" evidence="11">
    <location>
        <begin position="1373"/>
        <end position="1382"/>
    </location>
</feature>
<dbReference type="PANTHER" id="PTHR45872:SF2">
    <property type="entry name" value="RHO GUANINE NUCLEOTIDE EXCHANGE FACTOR 2, ISOFORM D"/>
    <property type="match status" value="1"/>
</dbReference>
<evidence type="ECO:0000256" key="5">
    <source>
        <dbReference type="ARBA" id="ARBA00022553"/>
    </source>
</evidence>
<feature type="domain" description="DH" evidence="13">
    <location>
        <begin position="808"/>
        <end position="1006"/>
    </location>
</feature>
<dbReference type="Pfam" id="PF00621">
    <property type="entry name" value="RhoGEF"/>
    <property type="match status" value="1"/>
</dbReference>
<evidence type="ECO:0000313" key="18">
    <source>
        <dbReference type="WBParaSite" id="ACRNAN_scaffold147.g19806.t1"/>
    </source>
</evidence>
<dbReference type="InterPro" id="IPR001849">
    <property type="entry name" value="PH_domain"/>
</dbReference>
<dbReference type="Gene3D" id="3.30.60.20">
    <property type="match status" value="1"/>
</dbReference>
<dbReference type="SUPFAM" id="SSF50156">
    <property type="entry name" value="PDZ domain-like"/>
    <property type="match status" value="1"/>
</dbReference>
<dbReference type="Gene3D" id="2.30.29.30">
    <property type="entry name" value="Pleckstrin-homology domain (PH domain)/Phosphotyrosine-binding domain (PTB)"/>
    <property type="match status" value="1"/>
</dbReference>
<dbReference type="PROSITE" id="PS50106">
    <property type="entry name" value="PDZ"/>
    <property type="match status" value="1"/>
</dbReference>
<dbReference type="CDD" id="cd13329">
    <property type="entry name" value="PH_RhoGEF"/>
    <property type="match status" value="1"/>
</dbReference>
<evidence type="ECO:0000256" key="8">
    <source>
        <dbReference type="ARBA" id="ARBA00022833"/>
    </source>
</evidence>
<evidence type="ECO:0000256" key="7">
    <source>
        <dbReference type="ARBA" id="ARBA00022723"/>
    </source>
</evidence>
<dbReference type="SUPFAM" id="SSF48097">
    <property type="entry name" value="Regulator of G-protein signaling, RGS"/>
    <property type="match status" value="1"/>
</dbReference>
<dbReference type="PROSITE" id="PS50132">
    <property type="entry name" value="RGS"/>
    <property type="match status" value="1"/>
</dbReference>
<dbReference type="Gene3D" id="2.30.42.10">
    <property type="match status" value="1"/>
</dbReference>
<dbReference type="CDD" id="cd23069">
    <property type="entry name" value="PDZ_ARHGEF11-12-like"/>
    <property type="match status" value="1"/>
</dbReference>
<dbReference type="GO" id="GO:0005737">
    <property type="term" value="C:cytoplasm"/>
    <property type="evidence" value="ECO:0007669"/>
    <property type="project" value="UniProtKB-SubCell"/>
</dbReference>
<name>A0A914CVV1_9BILA</name>
<proteinExistence type="predicted"/>
<feature type="domain" description="Phorbol-ester/DAG-type" evidence="14">
    <location>
        <begin position="499"/>
        <end position="549"/>
    </location>
</feature>